<feature type="transmembrane region" description="Helical" evidence="1">
    <location>
        <begin position="246"/>
        <end position="266"/>
    </location>
</feature>
<feature type="transmembrane region" description="Helical" evidence="1">
    <location>
        <begin position="403"/>
        <end position="424"/>
    </location>
</feature>
<feature type="transmembrane region" description="Helical" evidence="1">
    <location>
        <begin position="196"/>
        <end position="214"/>
    </location>
</feature>
<feature type="transmembrane region" description="Helical" evidence="1">
    <location>
        <begin position="353"/>
        <end position="374"/>
    </location>
</feature>
<protein>
    <submittedName>
        <fullName evidence="2">ABC transporter permease</fullName>
    </submittedName>
</protein>
<dbReference type="Proteomes" id="UP000326546">
    <property type="component" value="Chromosome"/>
</dbReference>
<feature type="transmembrane region" description="Helical" evidence="1">
    <location>
        <begin position="439"/>
        <end position="460"/>
    </location>
</feature>
<dbReference type="OrthoDB" id="2014935at2"/>
<feature type="transmembrane region" description="Helical" evidence="1">
    <location>
        <begin position="130"/>
        <end position="156"/>
    </location>
</feature>
<evidence type="ECO:0000313" key="3">
    <source>
        <dbReference type="Proteomes" id="UP000326546"/>
    </source>
</evidence>
<evidence type="ECO:0000256" key="1">
    <source>
        <dbReference type="SAM" id="Phobius"/>
    </source>
</evidence>
<keyword evidence="1" id="KW-0812">Transmembrane</keyword>
<keyword evidence="1" id="KW-1133">Transmembrane helix</keyword>
<keyword evidence="1" id="KW-0472">Membrane</keyword>
<feature type="transmembrane region" description="Helical" evidence="1">
    <location>
        <begin position="467"/>
        <end position="493"/>
    </location>
</feature>
<feature type="transmembrane region" description="Helical" evidence="1">
    <location>
        <begin position="513"/>
        <end position="534"/>
    </location>
</feature>
<feature type="transmembrane region" description="Helical" evidence="1">
    <location>
        <begin position="27"/>
        <end position="47"/>
    </location>
</feature>
<feature type="transmembrane region" description="Helical" evidence="1">
    <location>
        <begin position="87"/>
        <end position="109"/>
    </location>
</feature>
<organism evidence="2 3">
    <name type="scientific">Ornithinimicrobium pratense</name>
    <dbReference type="NCBI Taxonomy" id="2593973"/>
    <lineage>
        <taxon>Bacteria</taxon>
        <taxon>Bacillati</taxon>
        <taxon>Actinomycetota</taxon>
        <taxon>Actinomycetes</taxon>
        <taxon>Micrococcales</taxon>
        <taxon>Ornithinimicrobiaceae</taxon>
        <taxon>Ornithinimicrobium</taxon>
    </lineage>
</organism>
<dbReference type="AlphaFoldDB" id="A0A5J6V6K8"/>
<feature type="transmembrane region" description="Helical" evidence="1">
    <location>
        <begin position="305"/>
        <end position="326"/>
    </location>
</feature>
<gene>
    <name evidence="2" type="ORF">FY030_12520</name>
</gene>
<feature type="transmembrane region" description="Helical" evidence="1">
    <location>
        <begin position="162"/>
        <end position="184"/>
    </location>
</feature>
<evidence type="ECO:0000313" key="2">
    <source>
        <dbReference type="EMBL" id="QFG69418.1"/>
    </source>
</evidence>
<accession>A0A5J6V6K8</accession>
<dbReference type="EMBL" id="CP044427">
    <property type="protein sequence ID" value="QFG69418.1"/>
    <property type="molecule type" value="Genomic_DNA"/>
</dbReference>
<keyword evidence="3" id="KW-1185">Reference proteome</keyword>
<name>A0A5J6V6K8_9MICO</name>
<sequence>MSTTSHRPGLLTGLGALLGLAVRRSRWFYLTWVLALASVVPLTATAYETIVDPGNAPLLIRTMENNPSMRALLGPPTDLTTPGGFTVWRVGTFTVVMGAVMAILGVVRSTRAEEEDGRTELLRSAAVGRYTPLVAGVLAALLACLALAVLITAGMVAVGEPLAGSMALGLGTGLVGAVFAGVAAVSAQLSSSARGARALALWTLAAAYTVRAMADGASTQGPLHRLGWGSPVQWMALARPYADERWWVLLLPLTAAVLLVAAAVVLESRRDHAAGLWPSRRGRATAPASLSSPLGLSWRLLRGSLLGWTIGMVLFALAMGSISTGFGDVLEGTPQLALIFERLGGGARQLSEAFYVALLSLVAIVMGILAVQLLHRLEAEERGGQVELVLSTAVQRTRLLGSYLLWATVVPVALLTLAAVLMTLNQAATEDDWGWPVRVAAGAVALAPGGLLLLGLAVFLHGWAPRLSWLVWAVVGWSLFVVWVGAVLGLPAWVTRLTPWAPLPQLPAEQMNWLAVLATTAVAAALALAGVVGYRRRDLGSG</sequence>
<proteinExistence type="predicted"/>
<dbReference type="RefSeq" id="WP_158061792.1">
    <property type="nucleotide sequence ID" value="NZ_CP044427.1"/>
</dbReference>
<dbReference type="KEGG" id="serw:FY030_12520"/>
<reference evidence="2 3" key="1">
    <citation type="submission" date="2019-09" db="EMBL/GenBank/DDBJ databases">
        <title>Serinicoccus pratensis sp. nov., isolated from meadow soil.</title>
        <authorList>
            <person name="Zhang W."/>
        </authorList>
    </citation>
    <scope>NUCLEOTIDE SEQUENCE [LARGE SCALE GENOMIC DNA]</scope>
    <source>
        <strain evidence="2 3">W204</strain>
    </source>
</reference>